<feature type="coiled-coil region" evidence="2">
    <location>
        <begin position="177"/>
        <end position="211"/>
    </location>
</feature>
<dbReference type="GO" id="GO:0019789">
    <property type="term" value="F:SUMO transferase activity"/>
    <property type="evidence" value="ECO:0007669"/>
    <property type="project" value="InterPro"/>
</dbReference>
<keyword evidence="4" id="KW-0732">Signal</keyword>
<dbReference type="GO" id="GO:0007129">
    <property type="term" value="P:homologous chromosome pairing at meiosis"/>
    <property type="evidence" value="ECO:0007669"/>
    <property type="project" value="TreeGrafter"/>
</dbReference>
<evidence type="ECO:0000256" key="3">
    <source>
        <dbReference type="SAM" id="MobiDB-lite"/>
    </source>
</evidence>
<dbReference type="InterPro" id="IPR042123">
    <property type="entry name" value="Zip3/RNF212-like"/>
</dbReference>
<accession>A0A8C1BYB0</accession>
<evidence type="ECO:0000256" key="1">
    <source>
        <dbReference type="ARBA" id="ARBA00023254"/>
    </source>
</evidence>
<evidence type="ECO:0000313" key="6">
    <source>
        <dbReference type="Ensembl" id="ENSCCRP00000037738.2"/>
    </source>
</evidence>
<proteinExistence type="predicted"/>
<name>A0A8C1BYB0_CYPCA</name>
<dbReference type="Pfam" id="PF01105">
    <property type="entry name" value="EMP24_GP25L"/>
    <property type="match status" value="1"/>
</dbReference>
<dbReference type="InterPro" id="IPR009038">
    <property type="entry name" value="GOLD_dom"/>
</dbReference>
<dbReference type="GO" id="GO:0000795">
    <property type="term" value="C:synaptonemal complex"/>
    <property type="evidence" value="ECO:0007669"/>
    <property type="project" value="InterPro"/>
</dbReference>
<dbReference type="PROSITE" id="PS50866">
    <property type="entry name" value="GOLD"/>
    <property type="match status" value="1"/>
</dbReference>
<dbReference type="SMART" id="SM01190">
    <property type="entry name" value="EMP24_GP25L"/>
    <property type="match status" value="1"/>
</dbReference>
<protein>
    <submittedName>
        <fullName evidence="6">Si:ch211-255i20.3</fullName>
    </submittedName>
</protein>
<reference evidence="6" key="2">
    <citation type="submission" date="2025-09" db="UniProtKB">
        <authorList>
            <consortium name="Ensembl"/>
        </authorList>
    </citation>
    <scope>IDENTIFICATION</scope>
</reference>
<feature type="domain" description="GOLD" evidence="5">
    <location>
        <begin position="35"/>
        <end position="130"/>
    </location>
</feature>
<evidence type="ECO:0000313" key="7">
    <source>
        <dbReference type="Proteomes" id="UP001108240"/>
    </source>
</evidence>
<feature type="signal peptide" evidence="4">
    <location>
        <begin position="1"/>
        <end position="25"/>
    </location>
</feature>
<organism evidence="6 7">
    <name type="scientific">Cyprinus carpio carpio</name>
    <dbReference type="NCBI Taxonomy" id="630221"/>
    <lineage>
        <taxon>Eukaryota</taxon>
        <taxon>Metazoa</taxon>
        <taxon>Chordata</taxon>
        <taxon>Craniata</taxon>
        <taxon>Vertebrata</taxon>
        <taxon>Euteleostomi</taxon>
        <taxon>Actinopterygii</taxon>
        <taxon>Neopterygii</taxon>
        <taxon>Teleostei</taxon>
        <taxon>Ostariophysi</taxon>
        <taxon>Cypriniformes</taxon>
        <taxon>Cyprinidae</taxon>
        <taxon>Cyprininae</taxon>
        <taxon>Cyprinus</taxon>
    </lineage>
</organism>
<feature type="compositionally biased region" description="Polar residues" evidence="3">
    <location>
        <begin position="230"/>
        <end position="251"/>
    </location>
</feature>
<dbReference type="Proteomes" id="UP001108240">
    <property type="component" value="Unplaced"/>
</dbReference>
<evidence type="ECO:0000256" key="2">
    <source>
        <dbReference type="SAM" id="Coils"/>
    </source>
</evidence>
<keyword evidence="2" id="KW-0175">Coiled coil</keyword>
<keyword evidence="1" id="KW-0469">Meiosis</keyword>
<reference evidence="6" key="1">
    <citation type="submission" date="2025-08" db="UniProtKB">
        <authorList>
            <consortium name="Ensembl"/>
        </authorList>
    </citation>
    <scope>IDENTIFICATION</scope>
</reference>
<feature type="region of interest" description="Disordered" evidence="3">
    <location>
        <begin position="230"/>
        <end position="262"/>
    </location>
</feature>
<keyword evidence="7" id="KW-1185">Reference proteome</keyword>
<sequence length="378" mass="42915">MNCFTAMYMRLTGLLLASCVILAPAMYFDLGEQEEKCIIEEIPEDTLVSGVFLLEYWDENKKANIPHLGLTVTVRDPNHAVVLLKRFGRYGKFTFKSDASGQHFLCMQSNSTRFSVFAGDRLKVHLDVQMGEHTIDPNAAKAKDTMKTMEYSLQHLIDQMRYISRQQNFQRVLQFQARHQKRLLAHYQQKIERMKEDGQKMQQEMQKMSKKISEQNAYISKLEMTVQNQSSRLALQSNRDLQSTSQRQASPVTKIPYSSPLSMSRTLSSASLADSIEINSRGHTHKPEVLNRICLRSSPKDCRIGSVLHRASSQSSMGSHSTPFSATVSREFSIGLREPVINPSHNVAYRRESAWETPVFKLPSAYKYGSVSSLGPPP</sequence>
<dbReference type="GeneTree" id="ENSGT00940000160999"/>
<dbReference type="GO" id="GO:0007131">
    <property type="term" value="P:reciprocal meiotic recombination"/>
    <property type="evidence" value="ECO:0007669"/>
    <property type="project" value="InterPro"/>
</dbReference>
<dbReference type="GO" id="GO:0016925">
    <property type="term" value="P:protein sumoylation"/>
    <property type="evidence" value="ECO:0007669"/>
    <property type="project" value="TreeGrafter"/>
</dbReference>
<dbReference type="AlphaFoldDB" id="A0A8C1BYB0"/>
<feature type="chain" id="PRO_5039909046" evidence="4">
    <location>
        <begin position="26"/>
        <end position="378"/>
    </location>
</feature>
<evidence type="ECO:0000256" key="4">
    <source>
        <dbReference type="SAM" id="SignalP"/>
    </source>
</evidence>
<dbReference type="PANTHER" id="PTHR22663">
    <property type="entry name" value="RING FINGER PROTEIN NARYA-RELATED"/>
    <property type="match status" value="1"/>
</dbReference>
<dbReference type="PANTHER" id="PTHR22663:SF21">
    <property type="entry name" value="E3 SUMO-PROTEIN LIGASE RNF212-RELATED"/>
    <property type="match status" value="1"/>
</dbReference>
<dbReference type="Ensembl" id="ENSCCRT00000040878.2">
    <property type="protein sequence ID" value="ENSCCRP00000037738.2"/>
    <property type="gene ID" value="ENSCCRG00000020172.2"/>
</dbReference>
<evidence type="ECO:0000259" key="5">
    <source>
        <dbReference type="PROSITE" id="PS50866"/>
    </source>
</evidence>